<evidence type="ECO:0000313" key="7">
    <source>
        <dbReference type="EMBL" id="EKF41268.1"/>
    </source>
</evidence>
<dbReference type="Pfam" id="PF13545">
    <property type="entry name" value="HTH_Crp_2"/>
    <property type="match status" value="1"/>
</dbReference>
<dbReference type="GO" id="GO:0003677">
    <property type="term" value="F:DNA binding"/>
    <property type="evidence" value="ECO:0007669"/>
    <property type="project" value="UniProtKB-KW"/>
</dbReference>
<reference evidence="7 8" key="1">
    <citation type="journal article" date="2012" name="J. Bacteriol.">
        <title>Genome Sequence of Nitratireductor indicus Type Strain C115.</title>
        <authorList>
            <person name="Lai Q."/>
            <person name="Li G."/>
            <person name="Yu Z."/>
            <person name="Shao Z."/>
        </authorList>
    </citation>
    <scope>NUCLEOTIDE SEQUENCE [LARGE SCALE GENOMIC DNA]</scope>
    <source>
        <strain evidence="7 8">C115</strain>
    </source>
</reference>
<dbReference type="CDD" id="cd00038">
    <property type="entry name" value="CAP_ED"/>
    <property type="match status" value="1"/>
</dbReference>
<keyword evidence="4" id="KW-0535">Nitrogen fixation</keyword>
<evidence type="ECO:0000259" key="6">
    <source>
        <dbReference type="PROSITE" id="PS51063"/>
    </source>
</evidence>
<evidence type="ECO:0000256" key="4">
    <source>
        <dbReference type="ARBA" id="ARBA00023231"/>
    </source>
</evidence>
<dbReference type="EMBL" id="AMSI01000012">
    <property type="protein sequence ID" value="EKF41268.1"/>
    <property type="molecule type" value="Genomic_DNA"/>
</dbReference>
<dbReference type="SMART" id="SM00100">
    <property type="entry name" value="cNMP"/>
    <property type="match status" value="1"/>
</dbReference>
<dbReference type="AlphaFoldDB" id="K2N1A0"/>
<dbReference type="FunFam" id="1.10.10.10:FF:000028">
    <property type="entry name" value="Fumarate/nitrate reduction transcriptional regulator Fnr"/>
    <property type="match status" value="1"/>
</dbReference>
<keyword evidence="8" id="KW-1185">Reference proteome</keyword>
<gene>
    <name evidence="7" type="primary">fixK</name>
    <name evidence="7" type="ORF">NA8A_17283</name>
</gene>
<dbReference type="CDD" id="cd00092">
    <property type="entry name" value="HTH_CRP"/>
    <property type="match status" value="1"/>
</dbReference>
<dbReference type="SUPFAM" id="SSF51206">
    <property type="entry name" value="cAMP-binding domain-like"/>
    <property type="match status" value="1"/>
</dbReference>
<dbReference type="SMART" id="SM00419">
    <property type="entry name" value="HTH_CRP"/>
    <property type="match status" value="1"/>
</dbReference>
<dbReference type="InterPro" id="IPR036388">
    <property type="entry name" value="WH-like_DNA-bd_sf"/>
</dbReference>
<dbReference type="PANTHER" id="PTHR24567:SF75">
    <property type="entry name" value="FUMARATE AND NITRATE REDUCTION REGULATORY PROTEIN"/>
    <property type="match status" value="1"/>
</dbReference>
<evidence type="ECO:0000256" key="1">
    <source>
        <dbReference type="ARBA" id="ARBA00023015"/>
    </source>
</evidence>
<comment type="caution">
    <text evidence="7">The sequence shown here is derived from an EMBL/GenBank/DDBJ whole genome shotgun (WGS) entry which is preliminary data.</text>
</comment>
<feature type="domain" description="Cyclic nucleotide-binding" evidence="5">
    <location>
        <begin position="48"/>
        <end position="96"/>
    </location>
</feature>
<evidence type="ECO:0000256" key="3">
    <source>
        <dbReference type="ARBA" id="ARBA00023163"/>
    </source>
</evidence>
<evidence type="ECO:0000259" key="5">
    <source>
        <dbReference type="PROSITE" id="PS50042"/>
    </source>
</evidence>
<accession>K2N1A0</accession>
<dbReference type="Gene3D" id="1.10.10.10">
    <property type="entry name" value="Winged helix-like DNA-binding domain superfamily/Winged helix DNA-binding domain"/>
    <property type="match status" value="1"/>
</dbReference>
<dbReference type="InterPro" id="IPR018335">
    <property type="entry name" value="Tscrpt_reg_HTH_Crp-type_CS"/>
</dbReference>
<feature type="domain" description="HTH crp-type" evidence="6">
    <location>
        <begin position="151"/>
        <end position="221"/>
    </location>
</feature>
<dbReference type="Gene3D" id="2.60.120.10">
    <property type="entry name" value="Jelly Rolls"/>
    <property type="match status" value="1"/>
</dbReference>
<dbReference type="GO" id="GO:0005829">
    <property type="term" value="C:cytosol"/>
    <property type="evidence" value="ECO:0007669"/>
    <property type="project" value="TreeGrafter"/>
</dbReference>
<dbReference type="PANTHER" id="PTHR24567">
    <property type="entry name" value="CRP FAMILY TRANSCRIPTIONAL REGULATORY PROTEIN"/>
    <property type="match status" value="1"/>
</dbReference>
<dbReference type="InterPro" id="IPR036390">
    <property type="entry name" value="WH_DNA-bd_sf"/>
</dbReference>
<dbReference type="PROSITE" id="PS51063">
    <property type="entry name" value="HTH_CRP_2"/>
    <property type="match status" value="1"/>
</dbReference>
<evidence type="ECO:0000256" key="2">
    <source>
        <dbReference type="ARBA" id="ARBA00023125"/>
    </source>
</evidence>
<dbReference type="InterPro" id="IPR000595">
    <property type="entry name" value="cNMP-bd_dom"/>
</dbReference>
<dbReference type="PATRIC" id="fig|1231190.3.peg.3573"/>
<organism evidence="7 8">
    <name type="scientific">Nitratireductor indicus C115</name>
    <dbReference type="NCBI Taxonomy" id="1231190"/>
    <lineage>
        <taxon>Bacteria</taxon>
        <taxon>Pseudomonadati</taxon>
        <taxon>Pseudomonadota</taxon>
        <taxon>Alphaproteobacteria</taxon>
        <taxon>Hyphomicrobiales</taxon>
        <taxon>Phyllobacteriaceae</taxon>
        <taxon>Nitratireductor</taxon>
    </lineage>
</organism>
<dbReference type="SUPFAM" id="SSF46785">
    <property type="entry name" value="Winged helix' DNA-binding domain"/>
    <property type="match status" value="1"/>
</dbReference>
<keyword evidence="3" id="KW-0804">Transcription</keyword>
<dbReference type="Proteomes" id="UP000007374">
    <property type="component" value="Unassembled WGS sequence"/>
</dbReference>
<dbReference type="GO" id="GO:0003700">
    <property type="term" value="F:DNA-binding transcription factor activity"/>
    <property type="evidence" value="ECO:0007669"/>
    <property type="project" value="InterPro"/>
</dbReference>
<dbReference type="InterPro" id="IPR050397">
    <property type="entry name" value="Env_Response_Regulators"/>
</dbReference>
<dbReference type="PRINTS" id="PR00034">
    <property type="entry name" value="HTHCRP"/>
</dbReference>
<name>K2N1A0_9HYPH</name>
<keyword evidence="1" id="KW-0805">Transcription regulation</keyword>
<keyword evidence="2" id="KW-0238">DNA-binding</keyword>
<dbReference type="Pfam" id="PF00027">
    <property type="entry name" value="cNMP_binding"/>
    <property type="match status" value="1"/>
</dbReference>
<dbReference type="RefSeq" id="WP_009451658.1">
    <property type="nucleotide sequence ID" value="NZ_AMSI01000012.1"/>
</dbReference>
<dbReference type="PROSITE" id="PS50042">
    <property type="entry name" value="CNMP_BINDING_3"/>
    <property type="match status" value="1"/>
</dbReference>
<dbReference type="eggNOG" id="COG0664">
    <property type="taxonomic scope" value="Bacteria"/>
</dbReference>
<dbReference type="InterPro" id="IPR014710">
    <property type="entry name" value="RmlC-like_jellyroll"/>
</dbReference>
<sequence length="228" mass="25100">MLAQAATASHFPGNTLTGHSFAGRDRLGDLGRMPASFAPEQPHQVAFYEANQEIYAQGEEAKALYQVEYGVVRLYRLLADGRRQISAFHVAGEVFGFEADGRHHFFAEAVCGAGIRVFRQPAGEGTWRQTLSAALEALVRAQEHLLVIGRQNAAERVAAFLLDMRKRQGGERQIELPMSRTDIGDYLGLTIETVSRMLSKLKSSGIIRLTNARVVEVLDEAALEALCE</sequence>
<dbReference type="InterPro" id="IPR018490">
    <property type="entry name" value="cNMP-bd_dom_sf"/>
</dbReference>
<dbReference type="InterPro" id="IPR012318">
    <property type="entry name" value="HTH_CRP"/>
</dbReference>
<proteinExistence type="predicted"/>
<dbReference type="PROSITE" id="PS00042">
    <property type="entry name" value="HTH_CRP_1"/>
    <property type="match status" value="1"/>
</dbReference>
<protein>
    <submittedName>
        <fullName evidence="7">Transcriptional regulator FixK</fullName>
    </submittedName>
</protein>
<dbReference type="STRING" id="721133.SAMN05216176_108232"/>
<evidence type="ECO:0000313" key="8">
    <source>
        <dbReference type="Proteomes" id="UP000007374"/>
    </source>
</evidence>